<sequence length="265" mass="29104">MRSLSALLLSLALCGTAQAAVTAEAETAFDNALRMADANQQRLEQLIDQEQQGHLDKQVLLDTMAVLTQSIQAYEAELRKASDGGHAVATYLLGNLQESRKHFAAKDATASHAQACALYQTATDQGLLAGAVTLLRECETASRRFKFDDPELLRLQRQLLKALQQPDAFADHYPLPALNSLCFKELKVPVINGERPLSTLADAYTPTVLDFDQFRADGYYLLAFKGEVDGEAARGYFKKVQALTPDCLDPMRLSGMYKATDSDAR</sequence>
<feature type="signal peptide" evidence="1">
    <location>
        <begin position="1"/>
        <end position="19"/>
    </location>
</feature>
<feature type="chain" id="PRO_5016938473" evidence="1">
    <location>
        <begin position="20"/>
        <end position="265"/>
    </location>
</feature>
<reference evidence="3" key="1">
    <citation type="submission" date="2018-08" db="EMBL/GenBank/DDBJ databases">
        <authorList>
            <person name="Blom J."/>
        </authorList>
    </citation>
    <scope>NUCLEOTIDE SEQUENCE [LARGE SCALE GENOMIC DNA]</scope>
    <source>
        <strain evidence="3">CCOS 865</strain>
    </source>
</reference>
<evidence type="ECO:0000313" key="2">
    <source>
        <dbReference type="EMBL" id="SYX90539.1"/>
    </source>
</evidence>
<dbReference type="Proteomes" id="UP000263595">
    <property type="component" value="Unassembled WGS sequence"/>
</dbReference>
<organism evidence="2 3">
    <name type="scientific">Pseudomonas reidholzensis</name>
    <dbReference type="NCBI Taxonomy" id="1785162"/>
    <lineage>
        <taxon>Bacteria</taxon>
        <taxon>Pseudomonadati</taxon>
        <taxon>Pseudomonadota</taxon>
        <taxon>Gammaproteobacteria</taxon>
        <taxon>Pseudomonadales</taxon>
        <taxon>Pseudomonadaceae</taxon>
        <taxon>Pseudomonas</taxon>
    </lineage>
</organism>
<accession>A0A383RU19</accession>
<evidence type="ECO:0000256" key="1">
    <source>
        <dbReference type="SAM" id="SignalP"/>
    </source>
</evidence>
<dbReference type="RefSeq" id="WP_119141857.1">
    <property type="nucleotide sequence ID" value="NZ_CBCSFL010000007.1"/>
</dbReference>
<dbReference type="OrthoDB" id="6987011at2"/>
<keyword evidence="1" id="KW-0732">Signal</keyword>
<name>A0A383RU19_9PSED</name>
<evidence type="ECO:0000313" key="3">
    <source>
        <dbReference type="Proteomes" id="UP000263595"/>
    </source>
</evidence>
<keyword evidence="3" id="KW-1185">Reference proteome</keyword>
<protein>
    <submittedName>
        <fullName evidence="2">Putative secreted protein</fullName>
    </submittedName>
</protein>
<proteinExistence type="predicted"/>
<dbReference type="EMBL" id="UNOZ01000019">
    <property type="protein sequence ID" value="SYX90539.1"/>
    <property type="molecule type" value="Genomic_DNA"/>
</dbReference>
<gene>
    <name evidence="2" type="ORF">CCOS865_02806</name>
</gene>
<dbReference type="AlphaFoldDB" id="A0A383RU19"/>